<comment type="caution">
    <text evidence="17">The sequence shown here is derived from an EMBL/GenBank/DDBJ whole genome shotgun (WGS) entry which is preliminary data.</text>
</comment>
<dbReference type="InterPro" id="IPR000700">
    <property type="entry name" value="PAS-assoc_C"/>
</dbReference>
<evidence type="ECO:0000313" key="17">
    <source>
        <dbReference type="EMBL" id="MFC3606634.1"/>
    </source>
</evidence>
<dbReference type="Proteomes" id="UP001595630">
    <property type="component" value="Unassembled WGS sequence"/>
</dbReference>
<dbReference type="Pfam" id="PF02518">
    <property type="entry name" value="HATPase_c"/>
    <property type="match status" value="1"/>
</dbReference>
<dbReference type="PANTHER" id="PTHR45339">
    <property type="entry name" value="HYBRID SIGNAL TRANSDUCTION HISTIDINE KINASE J"/>
    <property type="match status" value="1"/>
</dbReference>
<evidence type="ECO:0000256" key="11">
    <source>
        <dbReference type="SAM" id="Phobius"/>
    </source>
</evidence>
<protein>
    <recommendedName>
        <fullName evidence="3">histidine kinase</fullName>
        <ecNumber evidence="3">2.7.13.3</ecNumber>
    </recommendedName>
</protein>
<dbReference type="SMART" id="SM01079">
    <property type="entry name" value="CHASE"/>
    <property type="match status" value="1"/>
</dbReference>
<reference evidence="18" key="1">
    <citation type="journal article" date="2019" name="Int. J. Syst. Evol. Microbiol.">
        <title>The Global Catalogue of Microorganisms (GCM) 10K type strain sequencing project: providing services to taxonomists for standard genome sequencing and annotation.</title>
        <authorList>
            <consortium name="The Broad Institute Genomics Platform"/>
            <consortium name="The Broad Institute Genome Sequencing Center for Infectious Disease"/>
            <person name="Wu L."/>
            <person name="Ma J."/>
        </authorList>
    </citation>
    <scope>NUCLEOTIDE SEQUENCE [LARGE SCALE GENOMIC DNA]</scope>
    <source>
        <strain evidence="18">KCTC 42447</strain>
    </source>
</reference>
<dbReference type="Pfam" id="PF03924">
    <property type="entry name" value="CHASE"/>
    <property type="match status" value="1"/>
</dbReference>
<dbReference type="Gene3D" id="1.10.287.130">
    <property type="match status" value="1"/>
</dbReference>
<comment type="caution">
    <text evidence="9">Lacks conserved residue(s) required for the propagation of feature annotation.</text>
</comment>
<dbReference type="CDD" id="cd00130">
    <property type="entry name" value="PAS"/>
    <property type="match status" value="1"/>
</dbReference>
<dbReference type="SUPFAM" id="SSF55874">
    <property type="entry name" value="ATPase domain of HSP90 chaperone/DNA topoisomerase II/histidine kinase"/>
    <property type="match status" value="1"/>
</dbReference>
<dbReference type="SMART" id="SM00091">
    <property type="entry name" value="PAS"/>
    <property type="match status" value="2"/>
</dbReference>
<dbReference type="SMART" id="SM00448">
    <property type="entry name" value="REC"/>
    <property type="match status" value="3"/>
</dbReference>
<dbReference type="SUPFAM" id="SSF47384">
    <property type="entry name" value="Homodimeric domain of signal transducing histidine kinase"/>
    <property type="match status" value="1"/>
</dbReference>
<dbReference type="SUPFAM" id="SSF52172">
    <property type="entry name" value="CheY-like"/>
    <property type="match status" value="3"/>
</dbReference>
<evidence type="ECO:0000256" key="6">
    <source>
        <dbReference type="ARBA" id="ARBA00022989"/>
    </source>
</evidence>
<comment type="catalytic activity">
    <reaction evidence="1">
        <text>ATP + protein L-histidine = ADP + protein N-phospho-L-histidine.</text>
        <dbReference type="EC" id="2.7.13.3"/>
    </reaction>
</comment>
<keyword evidence="6 11" id="KW-1133">Transmembrane helix</keyword>
<keyword evidence="4 9" id="KW-0597">Phosphoprotein</keyword>
<feature type="domain" description="PAS" evidence="14">
    <location>
        <begin position="460"/>
        <end position="514"/>
    </location>
</feature>
<evidence type="ECO:0000256" key="5">
    <source>
        <dbReference type="ARBA" id="ARBA00022692"/>
    </source>
</evidence>
<comment type="subcellular location">
    <subcellularLocation>
        <location evidence="2">Membrane</location>
    </subcellularLocation>
</comment>
<dbReference type="CDD" id="cd00156">
    <property type="entry name" value="REC"/>
    <property type="match status" value="1"/>
</dbReference>
<keyword evidence="8 11" id="KW-0472">Membrane</keyword>
<feature type="domain" description="Histidine kinase" evidence="12">
    <location>
        <begin position="605"/>
        <end position="828"/>
    </location>
</feature>
<feature type="transmembrane region" description="Helical" evidence="11">
    <location>
        <begin position="12"/>
        <end position="32"/>
    </location>
</feature>
<dbReference type="PRINTS" id="PR00344">
    <property type="entry name" value="BCTRLSENSOR"/>
</dbReference>
<dbReference type="InterPro" id="IPR042240">
    <property type="entry name" value="CHASE_sf"/>
</dbReference>
<feature type="modified residue" description="4-aspartylphosphate" evidence="9">
    <location>
        <position position="891"/>
    </location>
</feature>
<evidence type="ECO:0000313" key="18">
    <source>
        <dbReference type="Proteomes" id="UP001595630"/>
    </source>
</evidence>
<feature type="region of interest" description="Disordered" evidence="10">
    <location>
        <begin position="1057"/>
        <end position="1089"/>
    </location>
</feature>
<dbReference type="InterPro" id="IPR036890">
    <property type="entry name" value="HATPase_C_sf"/>
</dbReference>
<dbReference type="PROSITE" id="PS50109">
    <property type="entry name" value="HIS_KIN"/>
    <property type="match status" value="1"/>
</dbReference>
<dbReference type="InterPro" id="IPR000014">
    <property type="entry name" value="PAS"/>
</dbReference>
<dbReference type="PANTHER" id="PTHR45339:SF1">
    <property type="entry name" value="HYBRID SIGNAL TRANSDUCTION HISTIDINE KINASE J"/>
    <property type="match status" value="1"/>
</dbReference>
<dbReference type="InterPro" id="IPR004358">
    <property type="entry name" value="Sig_transdc_His_kin-like_C"/>
</dbReference>
<dbReference type="CDD" id="cd16922">
    <property type="entry name" value="HATPase_EvgS-ArcB-TorS-like"/>
    <property type="match status" value="1"/>
</dbReference>
<evidence type="ECO:0000256" key="2">
    <source>
        <dbReference type="ARBA" id="ARBA00004370"/>
    </source>
</evidence>
<dbReference type="InterPro" id="IPR006189">
    <property type="entry name" value="CHASE_dom"/>
</dbReference>
<feature type="domain" description="Response regulatory" evidence="13">
    <location>
        <begin position="842"/>
        <end position="954"/>
    </location>
</feature>
<dbReference type="Pfam" id="PF13188">
    <property type="entry name" value="PAS_8"/>
    <property type="match status" value="1"/>
</dbReference>
<feature type="domain" description="CHASE" evidence="16">
    <location>
        <begin position="138"/>
        <end position="248"/>
    </location>
</feature>
<dbReference type="InterPro" id="IPR036097">
    <property type="entry name" value="HisK_dim/P_sf"/>
</dbReference>
<proteinExistence type="predicted"/>
<dbReference type="EC" id="2.7.13.3" evidence="3"/>
<feature type="modified residue" description="4-aspartylphosphate" evidence="9">
    <location>
        <position position="1011"/>
    </location>
</feature>
<dbReference type="SMART" id="SM00388">
    <property type="entry name" value="HisKA"/>
    <property type="match status" value="1"/>
</dbReference>
<evidence type="ECO:0000259" key="13">
    <source>
        <dbReference type="PROSITE" id="PS50110"/>
    </source>
</evidence>
<evidence type="ECO:0000259" key="12">
    <source>
        <dbReference type="PROSITE" id="PS50109"/>
    </source>
</evidence>
<evidence type="ECO:0000256" key="10">
    <source>
        <dbReference type="SAM" id="MobiDB-lite"/>
    </source>
</evidence>
<evidence type="ECO:0000256" key="8">
    <source>
        <dbReference type="ARBA" id="ARBA00023136"/>
    </source>
</evidence>
<dbReference type="NCBIfam" id="TIGR00229">
    <property type="entry name" value="sensory_box"/>
    <property type="match status" value="1"/>
</dbReference>
<dbReference type="Gene3D" id="3.30.450.20">
    <property type="entry name" value="PAS domain"/>
    <property type="match status" value="2"/>
</dbReference>
<dbReference type="Gene3D" id="3.30.450.350">
    <property type="entry name" value="CHASE domain"/>
    <property type="match status" value="1"/>
</dbReference>
<evidence type="ECO:0000256" key="1">
    <source>
        <dbReference type="ARBA" id="ARBA00000085"/>
    </source>
</evidence>
<evidence type="ECO:0000259" key="15">
    <source>
        <dbReference type="PROSITE" id="PS50113"/>
    </source>
</evidence>
<dbReference type="SUPFAM" id="SSF55785">
    <property type="entry name" value="PYP-like sensor domain (PAS domain)"/>
    <property type="match status" value="2"/>
</dbReference>
<keyword evidence="7" id="KW-0902">Two-component regulatory system</keyword>
<feature type="domain" description="Response regulatory" evidence="13">
    <location>
        <begin position="1098"/>
        <end position="1209"/>
    </location>
</feature>
<dbReference type="InterPro" id="IPR003594">
    <property type="entry name" value="HATPase_dom"/>
</dbReference>
<evidence type="ECO:0000256" key="4">
    <source>
        <dbReference type="ARBA" id="ARBA00022553"/>
    </source>
</evidence>
<dbReference type="PROSITE" id="PS50839">
    <property type="entry name" value="CHASE"/>
    <property type="match status" value="1"/>
</dbReference>
<dbReference type="SMART" id="SM00387">
    <property type="entry name" value="HATPase_c"/>
    <property type="match status" value="1"/>
</dbReference>
<dbReference type="Pfam" id="PF00512">
    <property type="entry name" value="HisKA"/>
    <property type="match status" value="1"/>
</dbReference>
<sequence>MEDRPTLKTRRPWLPVLVTLALLAGLGGWVGWQWSTLENRALFEHERRFNFEVDYIEHRLRERMQAYEMVLRGLAGLMTASEEISPETWLKATDQLRLQEIYPGIQALNLARFAPHEQLAPLERQLDTGSTDGGRIWPPSDREEHVVVQYTYPPVWSNRKVIGFNLLSEGVRREAILRARNTGYPTLSGPLRLIQETDDSAQAATLLFLPVYAPTMPQSNLAERQAAFIGALYGAFRLDDLMEGVLTERYDLFDIQLFDAAEPALPLLAAQAQRVDAEFRQERPIYVYGRNWRLVVASTPRYEASIGDDNRAFSLIAGLTAVLLFSLLVGGYLYLRERTLASSRALTLQLREREARFRVLIEKLPVATLLCDEGGRIELANQSAATLLDQDVERLLGSRVSYYLPGVLSTSQQLPEDPEILAYREDGEPVPVTLHSTRFSHFDQAHYVLNLVDLRAFKRAEERFRDMVEGLPNAFVLTGHDGRIVMINRQTEMLLGYSREELLGQPVESLLPDELRDDHVRIREAYLRQPEAIRIGNNREVFGQHRDGSRIPLEIGLAPLRSGEEVLVQAVLIDVSHRKAAELRLRDQADQLAIASRYKSEFLANMSHELRTPLNSILLLSDQMRQNATGTLTDKQVQYADIMHRAGNELLQLINDVLDLSRIDAGRLPLAPESVDIPALLQELEDHAHAQAAQKRLRFATQITPGTPQALVTDRARLQQILGNLLSNALKFTERGSVELIVCHCEAAGQEWLQFQVHDTGIGIPEDQQERIFQAFQQIDGSISRHHGGTGLGLAITRQLVEVLGGHISLRSALGQGACFTVELPLVRHLPGEPGLDEGNESLLLLEADSEAAEQVLSVAHSQGLGVLRCRDEAQAVAALSERRFMAVIVDLDSAYFDGWAFYRRLRENPAYHQVPVVLLASAAQSKGWQDGALHYLTKPLSKLDLQRLLVDVSRRESNSSRLLLIEAEPERGKRLRARFERLGYSVTLVTRSDDARLAFAAHGYRALVMDFDLPQGGGQDLLDALNRLRPFNKETKVIVYSREPLSQAGLQRLQNQGAVAMSRSDSEDRMDALLSQQPPARPGATRDVSEQPLLGRRVLVFEPDVRSVFVLSGQLDELGLQATAATTLDEAIERFESEAYDLVLMSVQADGAAPELVRQLRSEHGCQVPILCLAEEPERDGSLVEGTNDVIAKPVQTDALEAVVQRWLGKGGETSV</sequence>
<dbReference type="CDD" id="cd00082">
    <property type="entry name" value="HisKA"/>
    <property type="match status" value="1"/>
</dbReference>
<dbReference type="InterPro" id="IPR005467">
    <property type="entry name" value="His_kinase_dom"/>
</dbReference>
<dbReference type="Pfam" id="PF13426">
    <property type="entry name" value="PAS_9"/>
    <property type="match status" value="1"/>
</dbReference>
<dbReference type="Gene3D" id="3.40.50.2300">
    <property type="match status" value="3"/>
</dbReference>
<feature type="domain" description="PAC" evidence="15">
    <location>
        <begin position="537"/>
        <end position="587"/>
    </location>
</feature>
<evidence type="ECO:0000259" key="16">
    <source>
        <dbReference type="PROSITE" id="PS50839"/>
    </source>
</evidence>
<keyword evidence="5 11" id="KW-0812">Transmembrane</keyword>
<dbReference type="InterPro" id="IPR011006">
    <property type="entry name" value="CheY-like_superfamily"/>
</dbReference>
<evidence type="ECO:0000256" key="9">
    <source>
        <dbReference type="PROSITE-ProRule" id="PRU00169"/>
    </source>
</evidence>
<dbReference type="InterPro" id="IPR003661">
    <property type="entry name" value="HisK_dim/P_dom"/>
</dbReference>
<keyword evidence="18" id="KW-1185">Reference proteome</keyword>
<dbReference type="InterPro" id="IPR035965">
    <property type="entry name" value="PAS-like_dom_sf"/>
</dbReference>
<feature type="domain" description="PAS" evidence="14">
    <location>
        <begin position="353"/>
        <end position="397"/>
    </location>
</feature>
<dbReference type="PROSITE" id="PS50110">
    <property type="entry name" value="RESPONSE_REGULATORY"/>
    <property type="match status" value="3"/>
</dbReference>
<gene>
    <name evidence="17" type="ORF">ACFOMF_02390</name>
</gene>
<dbReference type="Gene3D" id="3.30.565.10">
    <property type="entry name" value="Histidine kinase-like ATPase, C-terminal domain"/>
    <property type="match status" value="1"/>
</dbReference>
<dbReference type="PROSITE" id="PS50113">
    <property type="entry name" value="PAC"/>
    <property type="match status" value="1"/>
</dbReference>
<accession>A0ABV7T1F2</accession>
<organism evidence="17 18">
    <name type="scientific">Stutzerimonas tarimensis</name>
    <dbReference type="NCBI Taxonomy" id="1507735"/>
    <lineage>
        <taxon>Bacteria</taxon>
        <taxon>Pseudomonadati</taxon>
        <taxon>Pseudomonadota</taxon>
        <taxon>Gammaproteobacteria</taxon>
        <taxon>Pseudomonadales</taxon>
        <taxon>Pseudomonadaceae</taxon>
        <taxon>Stutzerimonas</taxon>
    </lineage>
</organism>
<evidence type="ECO:0000256" key="7">
    <source>
        <dbReference type="ARBA" id="ARBA00023012"/>
    </source>
</evidence>
<evidence type="ECO:0000259" key="14">
    <source>
        <dbReference type="PROSITE" id="PS50112"/>
    </source>
</evidence>
<dbReference type="RefSeq" id="WP_386360842.1">
    <property type="nucleotide sequence ID" value="NZ_JBHRXZ010000003.1"/>
</dbReference>
<dbReference type="EMBL" id="JBHRXZ010000003">
    <property type="protein sequence ID" value="MFC3606634.1"/>
    <property type="molecule type" value="Genomic_DNA"/>
</dbReference>
<dbReference type="PROSITE" id="PS50112">
    <property type="entry name" value="PAS"/>
    <property type="match status" value="2"/>
</dbReference>
<name>A0ABV7T1F2_9GAMM</name>
<evidence type="ECO:0000256" key="3">
    <source>
        <dbReference type="ARBA" id="ARBA00012438"/>
    </source>
</evidence>
<dbReference type="InterPro" id="IPR001789">
    <property type="entry name" value="Sig_transdc_resp-reg_receiver"/>
</dbReference>
<feature type="domain" description="Response regulatory" evidence="13">
    <location>
        <begin position="962"/>
        <end position="1079"/>
    </location>
</feature>